<reference evidence="7 8" key="1">
    <citation type="submission" date="2017-07" db="EMBL/GenBank/DDBJ databases">
        <authorList>
            <person name="Sun Z.S."/>
            <person name="Albrecht U."/>
            <person name="Echele G."/>
            <person name="Lee C.C."/>
        </authorList>
    </citation>
    <scope>NUCLEOTIDE SEQUENCE [LARGE SCALE GENOMIC DNA]</scope>
    <source>
        <strain evidence="7 8">CGMCC 1.12710</strain>
    </source>
</reference>
<dbReference type="PANTHER" id="PTHR11070:SF2">
    <property type="entry name" value="ATP-DEPENDENT DNA HELICASE SRS2"/>
    <property type="match status" value="1"/>
</dbReference>
<sequence>MCELSAILAAHDAGAGYVVAPAGYGKTHLIAESTSHSAGRQLVLTHTYAGVNALRRKMRELGVSYRLYHIDTIASWALRLCLSYSATSGWNTERPDGNEQWSALYEACARLLDCAFIRRIVRSSYAGLYVDEYQDCSTAQHGIVLKLARDLPTRILGDPLQGIFDFEGQAPVDWERDIAGAFPLLGQLDVPHRWIRAGADNLGNWLSVVRTRLERGEPIDLANGLPAEVTFRRADNEGALFQAQGNTCRYFNCDRQHTVIAIHKGSQQYKAKCHVLARNLSGRFSSIEEIEGKSLFSFVAKISRARTNAACLKQVIALAKLCMTAVEANLPAATIRGEHVNIRVNTRNPEAAQRANEYLAQAGSAEMARLLMALRVTPGIEVVRSDLYGRVMGVLRKHTLHPEFSLAEAAEKYHGEFRYKGRPVGRRKLIGTTLLVKGLEFDHAIVLDAASLSKKELYVALTRGARSLTIVSNNPVLTPGD</sequence>
<keyword evidence="3 7" id="KW-0347">Helicase</keyword>
<evidence type="ECO:0000256" key="4">
    <source>
        <dbReference type="ARBA" id="ARBA00022840"/>
    </source>
</evidence>
<protein>
    <recommendedName>
        <fullName evidence="5">DNA 3'-5' helicase II</fullName>
    </recommendedName>
</protein>
<feature type="domain" description="UvrD-like helicase ATP-binding" evidence="6">
    <location>
        <begin position="116"/>
        <end position="168"/>
    </location>
</feature>
<dbReference type="EMBL" id="FZQA01000009">
    <property type="protein sequence ID" value="SNT75683.1"/>
    <property type="molecule type" value="Genomic_DNA"/>
</dbReference>
<dbReference type="GO" id="GO:0000725">
    <property type="term" value="P:recombinational repair"/>
    <property type="evidence" value="ECO:0007669"/>
    <property type="project" value="TreeGrafter"/>
</dbReference>
<dbReference type="AlphaFoldDB" id="A0A239Q0A8"/>
<dbReference type="GO" id="GO:0003677">
    <property type="term" value="F:DNA binding"/>
    <property type="evidence" value="ECO:0007669"/>
    <property type="project" value="InterPro"/>
</dbReference>
<evidence type="ECO:0000256" key="2">
    <source>
        <dbReference type="ARBA" id="ARBA00022801"/>
    </source>
</evidence>
<organism evidence="7 8">
    <name type="scientific">Amphiplicatus metriothermophilus</name>
    <dbReference type="NCBI Taxonomy" id="1519374"/>
    <lineage>
        <taxon>Bacteria</taxon>
        <taxon>Pseudomonadati</taxon>
        <taxon>Pseudomonadota</taxon>
        <taxon>Alphaproteobacteria</taxon>
        <taxon>Parvularculales</taxon>
        <taxon>Parvularculaceae</taxon>
        <taxon>Amphiplicatus</taxon>
    </lineage>
</organism>
<evidence type="ECO:0000259" key="6">
    <source>
        <dbReference type="Pfam" id="PF00580"/>
    </source>
</evidence>
<keyword evidence="4" id="KW-0067">ATP-binding</keyword>
<dbReference type="GO" id="GO:0005524">
    <property type="term" value="F:ATP binding"/>
    <property type="evidence" value="ECO:0007669"/>
    <property type="project" value="UniProtKB-KW"/>
</dbReference>
<evidence type="ECO:0000313" key="8">
    <source>
        <dbReference type="Proteomes" id="UP000198346"/>
    </source>
</evidence>
<dbReference type="PANTHER" id="PTHR11070">
    <property type="entry name" value="UVRD / RECB / PCRA DNA HELICASE FAMILY MEMBER"/>
    <property type="match status" value="1"/>
</dbReference>
<dbReference type="Proteomes" id="UP000198346">
    <property type="component" value="Unassembled WGS sequence"/>
</dbReference>
<dbReference type="RefSeq" id="WP_089413260.1">
    <property type="nucleotide sequence ID" value="NZ_FZQA01000009.1"/>
</dbReference>
<dbReference type="OrthoDB" id="7211215at2"/>
<evidence type="ECO:0000313" key="7">
    <source>
        <dbReference type="EMBL" id="SNT75683.1"/>
    </source>
</evidence>
<dbReference type="GO" id="GO:0016787">
    <property type="term" value="F:hydrolase activity"/>
    <property type="evidence" value="ECO:0007669"/>
    <property type="project" value="UniProtKB-KW"/>
</dbReference>
<dbReference type="Gene3D" id="3.40.50.300">
    <property type="entry name" value="P-loop containing nucleotide triphosphate hydrolases"/>
    <property type="match status" value="2"/>
</dbReference>
<dbReference type="SUPFAM" id="SSF52540">
    <property type="entry name" value="P-loop containing nucleoside triphosphate hydrolases"/>
    <property type="match status" value="1"/>
</dbReference>
<evidence type="ECO:0000256" key="5">
    <source>
        <dbReference type="ARBA" id="ARBA00034923"/>
    </source>
</evidence>
<keyword evidence="8" id="KW-1185">Reference proteome</keyword>
<accession>A0A239Q0A8</accession>
<proteinExistence type="predicted"/>
<dbReference type="InterPro" id="IPR000212">
    <property type="entry name" value="DNA_helicase_UvrD/REP"/>
</dbReference>
<dbReference type="InterPro" id="IPR027417">
    <property type="entry name" value="P-loop_NTPase"/>
</dbReference>
<evidence type="ECO:0000256" key="3">
    <source>
        <dbReference type="ARBA" id="ARBA00022806"/>
    </source>
</evidence>
<keyword evidence="1" id="KW-0547">Nucleotide-binding</keyword>
<evidence type="ECO:0000256" key="1">
    <source>
        <dbReference type="ARBA" id="ARBA00022741"/>
    </source>
</evidence>
<dbReference type="Pfam" id="PF00580">
    <property type="entry name" value="UvrD-helicase"/>
    <property type="match status" value="1"/>
</dbReference>
<name>A0A239Q0A8_9PROT</name>
<gene>
    <name evidence="7" type="ORF">SAMN06297382_2831</name>
</gene>
<dbReference type="GO" id="GO:0043138">
    <property type="term" value="F:3'-5' DNA helicase activity"/>
    <property type="evidence" value="ECO:0007669"/>
    <property type="project" value="TreeGrafter"/>
</dbReference>
<dbReference type="InterPro" id="IPR014016">
    <property type="entry name" value="UvrD-like_ATP-bd"/>
</dbReference>
<keyword evidence="2" id="KW-0378">Hydrolase</keyword>